<dbReference type="VEuPathDB" id="CryptoDB:Cvel_7495"/>
<reference evidence="3" key="1">
    <citation type="submission" date="2014-11" db="EMBL/GenBank/DDBJ databases">
        <authorList>
            <person name="Otto D Thomas"/>
            <person name="Naeem Raeece"/>
        </authorList>
    </citation>
    <scope>NUCLEOTIDE SEQUENCE</scope>
</reference>
<evidence type="ECO:0000256" key="1">
    <source>
        <dbReference type="SAM" id="MobiDB-lite"/>
    </source>
</evidence>
<accession>A0A0G4HMF4</accession>
<feature type="region of interest" description="Disordered" evidence="1">
    <location>
        <begin position="1692"/>
        <end position="1815"/>
    </location>
</feature>
<feature type="region of interest" description="Disordered" evidence="1">
    <location>
        <begin position="1018"/>
        <end position="1065"/>
    </location>
</feature>
<feature type="compositionally biased region" description="Basic and acidic residues" evidence="1">
    <location>
        <begin position="1178"/>
        <end position="1195"/>
    </location>
</feature>
<feature type="region of interest" description="Disordered" evidence="1">
    <location>
        <begin position="429"/>
        <end position="461"/>
    </location>
</feature>
<feature type="compositionally biased region" description="Acidic residues" evidence="1">
    <location>
        <begin position="1739"/>
        <end position="1753"/>
    </location>
</feature>
<organism evidence="3">
    <name type="scientific">Chromera velia CCMP2878</name>
    <dbReference type="NCBI Taxonomy" id="1169474"/>
    <lineage>
        <taxon>Eukaryota</taxon>
        <taxon>Sar</taxon>
        <taxon>Alveolata</taxon>
        <taxon>Colpodellida</taxon>
        <taxon>Chromeraceae</taxon>
        <taxon>Chromera</taxon>
    </lineage>
</organism>
<evidence type="ECO:0000313" key="3">
    <source>
        <dbReference type="EMBL" id="CEM45385.1"/>
    </source>
</evidence>
<gene>
    <name evidence="3" type="ORF">Cvel_7495</name>
</gene>
<feature type="compositionally biased region" description="Acidic residues" evidence="1">
    <location>
        <begin position="1701"/>
        <end position="1713"/>
    </location>
</feature>
<protein>
    <submittedName>
        <fullName evidence="3">Uncharacterized protein</fullName>
    </submittedName>
</protein>
<feature type="region of interest" description="Disordered" evidence="1">
    <location>
        <begin position="1087"/>
        <end position="1112"/>
    </location>
</feature>
<proteinExistence type="predicted"/>
<feature type="chain" id="PRO_5005191624" evidence="2">
    <location>
        <begin position="26"/>
        <end position="1873"/>
    </location>
</feature>
<name>A0A0G4HMF4_9ALVE</name>
<keyword evidence="2" id="KW-0732">Signal</keyword>
<feature type="region of interest" description="Disordered" evidence="1">
    <location>
        <begin position="1177"/>
        <end position="1216"/>
    </location>
</feature>
<sequence length="1873" mass="202706">MKAGAQLLGSLLWLLALSFWGTVSAQFVRQHQRLSSKRSDLVNAKSDSCFVLRSASAQVFATHALLKLYQQVFDEYQQQSKGFTGPDAADTLGMHAEQVEQLRELSDLVSLGLEKGVKQTCTVSSEELVEATAELNLISEKALTQNHEQRFSLLRKFWVPVRGRFRLLQQSDALYRDGVRFRSSSFGRERGSSGEYEGGMGARYLESLPDPADLERQFSRAHEGDAADPSNEAYRTRFLEFGRLFRRALGRIASRRTASRVIGVLILQAAALAGNMLFSQSTYDKIATKNPTLILLGWQMITTAQSLDAVLAAQEKRDNAALFWSKAMSLGASLLDVALQVRELLRPSRTFRRAAGEISEIIGRVNRTSALLLDALDDEGRSRVNRRKRRKGWAGFKEGARESWNALTRSGPVNWGLVDRLVSVLNNRRGGGGSKAAGATRTRTKTRPSSPPTASFGEGAGTDQAALESEIVALVNAGRRRLSTAWQTLSLMRVTLRAASVALRLYHKDGLRRRADREGAEVEVSLRSAANREAAETSCATCTALASAFALTQAQDELFRAVPAVSLDAAAASWTGAPLKVNVSEAITKAWSESCFKQPAMCYSFFRSPQLPHPIRMAIPSSIWTSVSNGAHAGAITDVAVATTMGQKRLYEAMGWEAVGGGASGAEEGADGQVGEGSGEGVGMGGAWENPFGGALMTCRGCGARSDGYVFRLSVIDAPDRLDAMHAELASSPWGPSGVRATMEVLPVPWNNTALAVYKAPFGLPPPSRARVSRGQPVAPRPLVLLRALSFDVSDMQLHSAAFQQQFSSMQIPGAFANAASGSVSDVLSDLLAFSGSGGRTHSARSGIFSVLATLKKVFAEHRVSGETVRDLFSALIADARAPGRLWASPTGTGREGTQDIVTMDSFVYERGRAVDSLLPRRYTLAALLATFGKKSPPLTPSEAALAEKKGGWTFWSRSGSTTAKPKLAPGSLAVSGTGIALMPYTHIMVTRGHGCSIRQGADPSNWRPLAVATHLPTPQRSSILGGGSSSAERRASPLTSCTTKDGSCPAELFPGSEPSVPSMRMSMSTDLQTRWDLFVGSPKEMKVDKKKEEAKEKEKERAMRERERERRRQWGTDLDEFDIDREPDYNTREAELEKQEKRLRVSTHLYPPWVDTSLDHIALEEARAAIRQTQMLREIEPQEPDRGPRGRDNRQYGGARRRRRAPGVPPLPPRPAWVAAAQEDVCRPDDISTLPSAAATLQQASPQCLGVRTVKVPPFTQAVALRAAESAAFVRRHPDWQIGAAFFICHGNIPDWVHVLVLPANKDRQLLAGGVGSGHYDIQSGGSGLAMADARGSLGFRVYEDGYDSLQGGGSVSSVLMTPADTDTFLQGVARAVRFSAGQMRSLAVSVLSNGALPGTCSAQAEAGPSALTQSGSLPLKFRDPVPSGLTVVTPSGIPPWVLGTKLSNLVGNSRRCARLQRVAQGRGGGVSSWATHLLSLSSQPQRLASLQGTLGLGSNMQTRTPPSPWAVWEGVREMLQEGCDFRLFVPVEPTRKATPGGSLGSPVVLSLDEDRGVLVEQDTPSWSEAGDLLADPLVSVVRGNGTGVERGMKSASRTHDPIVKQRLIEELTDDSLLRPSVDSFFFELRAEWVWIPKNPRRRPRVRPTKKATRQAAMARYGALLDVGYSRWADGHHTWRTDWPAPRLETELSVPPSSWDFEDEDEDEDFEVPEGVSFESEEGKVAWGGGDQFGVGESEQEEGGSSNEEGEKEGEKEETAEGGEGESGVEKPEEEVVEGEEEKAAKEEFDAAIDQISPPPPEPEEGVGVGRGFGFESGEEVRMRLEDEGAGGSGGFGLPRLFGEGYGGSGRWSVFLVQDVWVRHDGRVRVGA</sequence>
<feature type="signal peptide" evidence="2">
    <location>
        <begin position="1"/>
        <end position="25"/>
    </location>
</feature>
<feature type="compositionally biased region" description="Acidic residues" evidence="1">
    <location>
        <begin position="1773"/>
        <end position="1782"/>
    </location>
</feature>
<evidence type="ECO:0000256" key="2">
    <source>
        <dbReference type="SAM" id="SignalP"/>
    </source>
</evidence>
<dbReference type="EMBL" id="CDMZ01003172">
    <property type="protein sequence ID" value="CEM45385.1"/>
    <property type="molecule type" value="Genomic_DNA"/>
</dbReference>